<dbReference type="OrthoDB" id="3795586at2759"/>
<dbReference type="EMBL" id="ML986587">
    <property type="protein sequence ID" value="KAF2268279.1"/>
    <property type="molecule type" value="Genomic_DNA"/>
</dbReference>
<gene>
    <name evidence="2" type="ORF">CC78DRAFT_613472</name>
</gene>
<proteinExistence type="predicted"/>
<organism evidence="2 3">
    <name type="scientific">Lojkania enalia</name>
    <dbReference type="NCBI Taxonomy" id="147567"/>
    <lineage>
        <taxon>Eukaryota</taxon>
        <taxon>Fungi</taxon>
        <taxon>Dikarya</taxon>
        <taxon>Ascomycota</taxon>
        <taxon>Pezizomycotina</taxon>
        <taxon>Dothideomycetes</taxon>
        <taxon>Pleosporomycetidae</taxon>
        <taxon>Pleosporales</taxon>
        <taxon>Pleosporales incertae sedis</taxon>
        <taxon>Lojkania</taxon>
    </lineage>
</organism>
<comment type="caution">
    <text evidence="2">The sequence shown here is derived from an EMBL/GenBank/DDBJ whole genome shotgun (WGS) entry which is preliminary data.</text>
</comment>
<dbReference type="Proteomes" id="UP000800093">
    <property type="component" value="Unassembled WGS sequence"/>
</dbReference>
<reference evidence="3" key="1">
    <citation type="journal article" date="2020" name="Stud. Mycol.">
        <title>101 Dothideomycetes genomes: A test case for predicting lifestyles and emergence of pathogens.</title>
        <authorList>
            <person name="Haridas S."/>
            <person name="Albert R."/>
            <person name="Binder M."/>
            <person name="Bloem J."/>
            <person name="LaButti K."/>
            <person name="Salamov A."/>
            <person name="Andreopoulos B."/>
            <person name="Baker S."/>
            <person name="Barry K."/>
            <person name="Bills G."/>
            <person name="Bluhm B."/>
            <person name="Cannon C."/>
            <person name="Castanera R."/>
            <person name="Culley D."/>
            <person name="Daum C."/>
            <person name="Ezra D."/>
            <person name="Gonzalez J."/>
            <person name="Henrissat B."/>
            <person name="Kuo A."/>
            <person name="Liang C."/>
            <person name="Lipzen A."/>
            <person name="Lutzoni F."/>
            <person name="Magnuson J."/>
            <person name="Mondo S."/>
            <person name="Nolan M."/>
            <person name="Ohm R."/>
            <person name="Pangilinan J."/>
            <person name="Park H.-J."/>
            <person name="Ramirez L."/>
            <person name="Alfaro M."/>
            <person name="Sun H."/>
            <person name="Tritt A."/>
            <person name="Yoshinaga Y."/>
            <person name="Zwiers L.-H."/>
            <person name="Turgeon B."/>
            <person name="Goodwin S."/>
            <person name="Spatafora J."/>
            <person name="Crous P."/>
            <person name="Grigoriev I."/>
        </authorList>
    </citation>
    <scope>NUCLEOTIDE SEQUENCE [LARGE SCALE GENOMIC DNA]</scope>
    <source>
        <strain evidence="3">CBS 304.66</strain>
    </source>
</reference>
<accession>A0A9P4KJG8</accession>
<protein>
    <submittedName>
        <fullName evidence="2">Uncharacterized protein</fullName>
    </submittedName>
</protein>
<feature type="signal peptide" evidence="1">
    <location>
        <begin position="1"/>
        <end position="17"/>
    </location>
</feature>
<name>A0A9P4KJG8_9PLEO</name>
<feature type="chain" id="PRO_5040134590" evidence="1">
    <location>
        <begin position="18"/>
        <end position="162"/>
    </location>
</feature>
<sequence length="162" mass="17776">MAAVLTVLTIIVGPFFQQSVVFYHDRAVDDHRNCSASAAFTFNIISSNMELALPLESVFDIYMRFEASSSLVSAMWAGLFGSAQESLNYPPFLCPTGSCTWAPFPSLTLGHKCIDTTENFYLNCSNSIAEEGEYPDGCVIGDKNGLLMINDTSLQYGHFSLE</sequence>
<dbReference type="AlphaFoldDB" id="A0A9P4KJG8"/>
<evidence type="ECO:0000256" key="1">
    <source>
        <dbReference type="SAM" id="SignalP"/>
    </source>
</evidence>
<keyword evidence="3" id="KW-1185">Reference proteome</keyword>
<dbReference type="PANTHER" id="PTHR35394">
    <property type="entry name" value="DUF3176 DOMAIN-CONTAINING PROTEIN"/>
    <property type="match status" value="1"/>
</dbReference>
<keyword evidence="1" id="KW-0732">Signal</keyword>
<dbReference type="PANTHER" id="PTHR35394:SF5">
    <property type="entry name" value="DUF3176 DOMAIN-CONTAINING PROTEIN"/>
    <property type="match status" value="1"/>
</dbReference>
<evidence type="ECO:0000313" key="3">
    <source>
        <dbReference type="Proteomes" id="UP000800093"/>
    </source>
</evidence>
<evidence type="ECO:0000313" key="2">
    <source>
        <dbReference type="EMBL" id="KAF2268279.1"/>
    </source>
</evidence>